<dbReference type="Gramene" id="OPUNC07G17030.1">
    <property type="protein sequence ID" value="OPUNC07G17030.1"/>
    <property type="gene ID" value="OPUNC07G17030"/>
</dbReference>
<reference evidence="1" key="2">
    <citation type="submission" date="2018-05" db="EMBL/GenBank/DDBJ databases">
        <title>OpunRS2 (Oryza punctata Reference Sequence Version 2).</title>
        <authorList>
            <person name="Zhang J."/>
            <person name="Kudrna D."/>
            <person name="Lee S."/>
            <person name="Talag J."/>
            <person name="Welchert J."/>
            <person name="Wing R.A."/>
        </authorList>
    </citation>
    <scope>NUCLEOTIDE SEQUENCE [LARGE SCALE GENOMIC DNA]</scope>
</reference>
<name>A0A0E0LM15_ORYPU</name>
<dbReference type="HOGENOM" id="CLU_2744403_0_0_1"/>
<reference evidence="1" key="1">
    <citation type="submission" date="2015-04" db="UniProtKB">
        <authorList>
            <consortium name="EnsemblPlants"/>
        </authorList>
    </citation>
    <scope>IDENTIFICATION</scope>
</reference>
<evidence type="ECO:0000313" key="2">
    <source>
        <dbReference type="Proteomes" id="UP000026962"/>
    </source>
</evidence>
<accession>A0A0E0LM15</accession>
<dbReference type="EnsemblPlants" id="OPUNC07G17030.1">
    <property type="protein sequence ID" value="OPUNC07G17030.1"/>
    <property type="gene ID" value="OPUNC07G17030"/>
</dbReference>
<keyword evidence="2" id="KW-1185">Reference proteome</keyword>
<evidence type="ECO:0000313" key="1">
    <source>
        <dbReference type="EnsemblPlants" id="OPUNC07G17030.1"/>
    </source>
</evidence>
<proteinExistence type="predicted"/>
<organism evidence="1">
    <name type="scientific">Oryza punctata</name>
    <name type="common">Red rice</name>
    <dbReference type="NCBI Taxonomy" id="4537"/>
    <lineage>
        <taxon>Eukaryota</taxon>
        <taxon>Viridiplantae</taxon>
        <taxon>Streptophyta</taxon>
        <taxon>Embryophyta</taxon>
        <taxon>Tracheophyta</taxon>
        <taxon>Spermatophyta</taxon>
        <taxon>Magnoliopsida</taxon>
        <taxon>Liliopsida</taxon>
        <taxon>Poales</taxon>
        <taxon>Poaceae</taxon>
        <taxon>BOP clade</taxon>
        <taxon>Oryzoideae</taxon>
        <taxon>Oryzeae</taxon>
        <taxon>Oryzinae</taxon>
        <taxon>Oryza</taxon>
    </lineage>
</organism>
<protein>
    <submittedName>
        <fullName evidence="1">Uncharacterized protein</fullName>
    </submittedName>
</protein>
<dbReference type="Proteomes" id="UP000026962">
    <property type="component" value="Chromosome 7"/>
</dbReference>
<dbReference type="AlphaFoldDB" id="A0A0E0LM15"/>
<sequence>MVGLDWVQEFEEIYGQMDEGGMNGAKLGTLEYARGVTNFVIADTTPPSSPSITVGDLGLNSPVGIKLNNEA</sequence>